<organism evidence="1 2">
    <name type="scientific">Halorussus gelatinilyticus</name>
    <dbReference type="NCBI Taxonomy" id="2937524"/>
    <lineage>
        <taxon>Archaea</taxon>
        <taxon>Methanobacteriati</taxon>
        <taxon>Methanobacteriota</taxon>
        <taxon>Stenosarchaea group</taxon>
        <taxon>Halobacteria</taxon>
        <taxon>Halobacteriales</taxon>
        <taxon>Haladaptataceae</taxon>
        <taxon>Halorussus</taxon>
    </lineage>
</organism>
<evidence type="ECO:0000313" key="1">
    <source>
        <dbReference type="EMBL" id="UPW00610.1"/>
    </source>
</evidence>
<name>A0A8U0IHP1_9EURY</name>
<dbReference type="RefSeq" id="WP_248655020.1">
    <property type="nucleotide sequence ID" value="NZ_CP096658.1"/>
</dbReference>
<dbReference type="EMBL" id="CP096658">
    <property type="protein sequence ID" value="UPW00610.1"/>
    <property type="molecule type" value="Genomic_DNA"/>
</dbReference>
<protein>
    <submittedName>
        <fullName evidence="1">Uncharacterized protein</fullName>
    </submittedName>
</protein>
<sequence length="106" mass="12385">MRRREIRDGSRHAVGCRRDGEGIDRFLVMASEPEGYERRFRERNVEFVVLVRLRDRRGPRKADVSLDVEADVEQVLAVREVERVGVAAVFVLLAGVETDHFHERRR</sequence>
<accession>A0A8U0IHP1</accession>
<proteinExistence type="predicted"/>
<gene>
    <name evidence="1" type="ORF">M0R88_00560</name>
</gene>
<reference evidence="1" key="1">
    <citation type="submission" date="2022-04" db="EMBL/GenBank/DDBJ databases">
        <title>Diverse halophilic archaea isolated from saline environments.</title>
        <authorList>
            <person name="Cui H.-L."/>
        </authorList>
    </citation>
    <scope>NUCLEOTIDE SEQUENCE</scope>
    <source>
        <strain evidence="1">XZYJT40</strain>
    </source>
</reference>
<evidence type="ECO:0000313" key="2">
    <source>
        <dbReference type="Proteomes" id="UP000830434"/>
    </source>
</evidence>
<keyword evidence="2" id="KW-1185">Reference proteome</keyword>
<dbReference type="Proteomes" id="UP000830434">
    <property type="component" value="Chromosome"/>
</dbReference>
<dbReference type="KEGG" id="haxz:M0R88_00560"/>
<dbReference type="AlphaFoldDB" id="A0A8U0IHP1"/>
<dbReference type="GeneID" id="72188301"/>